<sequence length="779" mass="83857">MVEVDDRTNPRAQHDRVRVSALVHPFVFWVVVCACVLSALAPWVAWWAPSQWLAQLGVIVFACVCGAGISAWCAPRNVWLFAAITPAASMALVMVVALAQVMVGMWFPPLTATLVGGVGCVSAWVFLRRHQLPALSVPKWRGCAPVSWLQWGLVAAAWGCWIFSLGHLDLDSAGGAGLVGVLPVWFVASFVLLAASVAVLSATRFLGGASVNFAPVGAGLVLVVCLCTISVNVVDQGAVMGTGYVHVGFVDAFSQRGAGLTGMDARFSWPGFFVTFAVLSQWAGMTSVSSWLVLYPAVIVVVTAAALVSITRSVAVLAGVSDRVRDLASVLVVPIFLAVAWGQQDYFSPQSLAVVFYAAICAVLIDARTSSIMHEHYRWWRGWAHTPGAHDLSLERRRVVFVLFLSCALVVSHQLTPVALILVLAGWSVFGQVRMRALWLSVGVIFSLWFAFGATDWWTGNLSILIEGFGKAGDALERGVVTRATQAHGDEVYALMQRVRIVMSAVCVCAAGVCWFFLGKARVMSAVMVAAPVLLVFGQAYGGEIAVRIMLYMSVMLAPVLAVGTALLYQRCLMPRTGDRDVESAAASEGTQMSRTPGYGRRVSATVMMGVVVCGVIVTAVTLRGVNLSFERTPHDVIAAARTVLSIAPNGATVRPLSTEGALRHARVGELHHPATIEGDADPFTRLVQQAPDYVFLTSMRENYEHYINGAPLNWYEEIAARLEATNDYRIIIRSAHVIVLERLTNGQPISTIIGVDQPQRLAENSTSTTDDTAEGTKQ</sequence>
<protein>
    <submittedName>
        <fullName evidence="2">Uncharacterized protein</fullName>
    </submittedName>
</protein>
<name>A0ABU2BC58_9CORY</name>
<gene>
    <name evidence="2" type="ORF">J2S37_002112</name>
</gene>
<feature type="transmembrane region" description="Helical" evidence="1">
    <location>
        <begin position="148"/>
        <end position="166"/>
    </location>
</feature>
<feature type="transmembrane region" description="Helical" evidence="1">
    <location>
        <begin position="105"/>
        <end position="127"/>
    </location>
</feature>
<accession>A0ABU2BC58</accession>
<dbReference type="EMBL" id="JAVDYF010000001">
    <property type="protein sequence ID" value="MDR7355574.1"/>
    <property type="molecule type" value="Genomic_DNA"/>
</dbReference>
<reference evidence="2 3" key="1">
    <citation type="submission" date="2023-07" db="EMBL/GenBank/DDBJ databases">
        <title>Sequencing the genomes of 1000 actinobacteria strains.</title>
        <authorList>
            <person name="Klenk H.-P."/>
        </authorList>
    </citation>
    <scope>NUCLEOTIDE SEQUENCE [LARGE SCALE GENOMIC DNA]</scope>
    <source>
        <strain evidence="2 3">DSM 44508</strain>
    </source>
</reference>
<feature type="transmembrane region" description="Helical" evidence="1">
    <location>
        <begin position="399"/>
        <end position="425"/>
    </location>
</feature>
<feature type="transmembrane region" description="Helical" evidence="1">
    <location>
        <begin position="21"/>
        <end position="46"/>
    </location>
</feature>
<organism evidence="2 3">
    <name type="scientific">Corynebacterium felinum</name>
    <dbReference type="NCBI Taxonomy" id="131318"/>
    <lineage>
        <taxon>Bacteria</taxon>
        <taxon>Bacillati</taxon>
        <taxon>Actinomycetota</taxon>
        <taxon>Actinomycetes</taxon>
        <taxon>Mycobacteriales</taxon>
        <taxon>Corynebacteriaceae</taxon>
        <taxon>Corynebacterium</taxon>
    </lineage>
</organism>
<comment type="caution">
    <text evidence="2">The sequence shown here is derived from an EMBL/GenBank/DDBJ whole genome shotgun (WGS) entry which is preliminary data.</text>
</comment>
<evidence type="ECO:0000256" key="1">
    <source>
        <dbReference type="SAM" id="Phobius"/>
    </source>
</evidence>
<feature type="transmembrane region" description="Helical" evidence="1">
    <location>
        <begin position="323"/>
        <end position="341"/>
    </location>
</feature>
<feature type="transmembrane region" description="Helical" evidence="1">
    <location>
        <begin position="501"/>
        <end position="518"/>
    </location>
</feature>
<dbReference type="Proteomes" id="UP001183619">
    <property type="component" value="Unassembled WGS sequence"/>
</dbReference>
<feature type="transmembrane region" description="Helical" evidence="1">
    <location>
        <begin position="79"/>
        <end position="99"/>
    </location>
</feature>
<feature type="transmembrane region" description="Helical" evidence="1">
    <location>
        <begin position="603"/>
        <end position="623"/>
    </location>
</feature>
<feature type="transmembrane region" description="Helical" evidence="1">
    <location>
        <begin position="52"/>
        <end position="72"/>
    </location>
</feature>
<evidence type="ECO:0000313" key="2">
    <source>
        <dbReference type="EMBL" id="MDR7355574.1"/>
    </source>
</evidence>
<feature type="transmembrane region" description="Helical" evidence="1">
    <location>
        <begin position="437"/>
        <end position="458"/>
    </location>
</feature>
<evidence type="ECO:0000313" key="3">
    <source>
        <dbReference type="Proteomes" id="UP001183619"/>
    </source>
</evidence>
<dbReference type="PROSITE" id="PS51257">
    <property type="entry name" value="PROKAR_LIPOPROTEIN"/>
    <property type="match status" value="1"/>
</dbReference>
<feature type="transmembrane region" description="Helical" evidence="1">
    <location>
        <begin position="524"/>
        <end position="542"/>
    </location>
</feature>
<keyword evidence="1" id="KW-0812">Transmembrane</keyword>
<keyword evidence="3" id="KW-1185">Reference proteome</keyword>
<proteinExistence type="predicted"/>
<keyword evidence="1" id="KW-0472">Membrane</keyword>
<feature type="transmembrane region" description="Helical" evidence="1">
    <location>
        <begin position="178"/>
        <end position="200"/>
    </location>
</feature>
<keyword evidence="1" id="KW-1133">Transmembrane helix</keyword>
<feature type="transmembrane region" description="Helical" evidence="1">
    <location>
        <begin position="212"/>
        <end position="231"/>
    </location>
</feature>
<feature type="transmembrane region" description="Helical" evidence="1">
    <location>
        <begin position="549"/>
        <end position="569"/>
    </location>
</feature>
<dbReference type="RefSeq" id="WP_277103394.1">
    <property type="nucleotide sequence ID" value="NZ_BAAAJS010000072.1"/>
</dbReference>
<feature type="transmembrane region" description="Helical" evidence="1">
    <location>
        <begin position="291"/>
        <end position="311"/>
    </location>
</feature>